<reference evidence="1" key="1">
    <citation type="submission" date="2023-07" db="EMBL/GenBank/DDBJ databases">
        <title>Chromosome-level genome assembly of Artemia franciscana.</title>
        <authorList>
            <person name="Jo E."/>
        </authorList>
    </citation>
    <scope>NUCLEOTIDE SEQUENCE</scope>
    <source>
        <tissue evidence="1">Whole body</tissue>
    </source>
</reference>
<evidence type="ECO:0000313" key="2">
    <source>
        <dbReference type="Proteomes" id="UP001187531"/>
    </source>
</evidence>
<proteinExistence type="predicted"/>
<sequence length="147" mass="16740">MMNQISKTEQVVKEIRQYLIDILVLSEIRWTGNGLEKFSDPYAMAFSGHPSVHRAEAKLQLQLLLDAVDEKAEKIGFAANFIKTKIKATSDSPLILKCKDKTIEQVKELKYLGSWIEYDGEIANEIKREIGQASSAFSKMKPFWRSS</sequence>
<accession>A0AA88HP68</accession>
<evidence type="ECO:0000313" key="1">
    <source>
        <dbReference type="EMBL" id="KAK2713090.1"/>
    </source>
</evidence>
<organism evidence="1 2">
    <name type="scientific">Artemia franciscana</name>
    <name type="common">Brine shrimp</name>
    <name type="synonym">Artemia sanfranciscana</name>
    <dbReference type="NCBI Taxonomy" id="6661"/>
    <lineage>
        <taxon>Eukaryota</taxon>
        <taxon>Metazoa</taxon>
        <taxon>Ecdysozoa</taxon>
        <taxon>Arthropoda</taxon>
        <taxon>Crustacea</taxon>
        <taxon>Branchiopoda</taxon>
        <taxon>Anostraca</taxon>
        <taxon>Artemiidae</taxon>
        <taxon>Artemia</taxon>
    </lineage>
</organism>
<protein>
    <submittedName>
        <fullName evidence="1">Uncharacterized protein</fullName>
    </submittedName>
</protein>
<dbReference type="PANTHER" id="PTHR47027:SF20">
    <property type="entry name" value="REVERSE TRANSCRIPTASE-LIKE PROTEIN WITH RNA-DIRECTED DNA POLYMERASE DOMAIN"/>
    <property type="match status" value="1"/>
</dbReference>
<dbReference type="EMBL" id="JAVRJZ010000015">
    <property type="protein sequence ID" value="KAK2713090.1"/>
    <property type="molecule type" value="Genomic_DNA"/>
</dbReference>
<dbReference type="PANTHER" id="PTHR47027">
    <property type="entry name" value="REVERSE TRANSCRIPTASE DOMAIN-CONTAINING PROTEIN"/>
    <property type="match status" value="1"/>
</dbReference>
<name>A0AA88HP68_ARTSF</name>
<dbReference type="AlphaFoldDB" id="A0AA88HP68"/>
<dbReference type="Proteomes" id="UP001187531">
    <property type="component" value="Unassembled WGS sequence"/>
</dbReference>
<comment type="caution">
    <text evidence="1">The sequence shown here is derived from an EMBL/GenBank/DDBJ whole genome shotgun (WGS) entry which is preliminary data.</text>
</comment>
<keyword evidence="2" id="KW-1185">Reference proteome</keyword>
<gene>
    <name evidence="1" type="ORF">QYM36_011699</name>
</gene>